<reference evidence="1 2" key="1">
    <citation type="submission" date="2018-11" db="EMBL/GenBank/DDBJ databases">
        <title>Chitinophaga lutea sp.nov., isolate from arsenic contaminated soil.</title>
        <authorList>
            <person name="Zong Y."/>
        </authorList>
    </citation>
    <scope>NUCLEOTIDE SEQUENCE [LARGE SCALE GENOMIC DNA]</scope>
    <source>
        <strain evidence="1 2">ZY74</strain>
    </source>
</reference>
<dbReference type="Proteomes" id="UP000278351">
    <property type="component" value="Unassembled WGS sequence"/>
</dbReference>
<keyword evidence="2" id="KW-1185">Reference proteome</keyword>
<dbReference type="EMBL" id="RPDH01000003">
    <property type="protein sequence ID" value="RPE05612.1"/>
    <property type="molecule type" value="Genomic_DNA"/>
</dbReference>
<comment type="caution">
    <text evidence="1">The sequence shown here is derived from an EMBL/GenBank/DDBJ whole genome shotgun (WGS) entry which is preliminary data.</text>
</comment>
<evidence type="ECO:0000313" key="2">
    <source>
        <dbReference type="Proteomes" id="UP000278351"/>
    </source>
</evidence>
<sequence>MLCYLAFILFTSCLTTKNYVETNYYEIVPELGYHLYATSACKGETIGFIPAGVPVYTKYPGRKKSVLISYGSLSGYVRVLKYGKSKNTGYTILPAEWIETQNKQLAEYNKKKSSIQSSSLSGTSTGGSVQVKGYYRKDGTYVRPHTRSAPTRKY</sequence>
<organism evidence="1 2">
    <name type="scientific">Chitinophaga lutea</name>
    <dbReference type="NCBI Taxonomy" id="2488634"/>
    <lineage>
        <taxon>Bacteria</taxon>
        <taxon>Pseudomonadati</taxon>
        <taxon>Bacteroidota</taxon>
        <taxon>Chitinophagia</taxon>
        <taxon>Chitinophagales</taxon>
        <taxon>Chitinophagaceae</taxon>
        <taxon>Chitinophaga</taxon>
    </lineage>
</organism>
<proteinExistence type="predicted"/>
<dbReference type="AlphaFoldDB" id="A0A3N4PAD8"/>
<name>A0A3N4PAD8_9BACT</name>
<accession>A0A3N4PAD8</accession>
<evidence type="ECO:0000313" key="1">
    <source>
        <dbReference type="EMBL" id="RPE05612.1"/>
    </source>
</evidence>
<gene>
    <name evidence="1" type="ORF">EGT74_24865</name>
</gene>
<protein>
    <submittedName>
        <fullName evidence="1">Uncharacterized protein</fullName>
    </submittedName>
</protein>